<evidence type="ECO:0000313" key="1">
    <source>
        <dbReference type="EMBL" id="KIK21780.1"/>
    </source>
</evidence>
<reference evidence="1 2" key="1">
    <citation type="submission" date="2014-04" db="EMBL/GenBank/DDBJ databases">
        <authorList>
            <consortium name="DOE Joint Genome Institute"/>
            <person name="Kuo A."/>
            <person name="Kohler A."/>
            <person name="Costa M.D."/>
            <person name="Nagy L.G."/>
            <person name="Floudas D."/>
            <person name="Copeland A."/>
            <person name="Barry K.W."/>
            <person name="Cichocki N."/>
            <person name="Veneault-Fourrey C."/>
            <person name="LaButti K."/>
            <person name="Lindquist E.A."/>
            <person name="Lipzen A."/>
            <person name="Lundell T."/>
            <person name="Morin E."/>
            <person name="Murat C."/>
            <person name="Sun H."/>
            <person name="Tunlid A."/>
            <person name="Henrissat B."/>
            <person name="Grigoriev I.V."/>
            <person name="Hibbett D.S."/>
            <person name="Martin F."/>
            <person name="Nordberg H.P."/>
            <person name="Cantor M.N."/>
            <person name="Hua S.X."/>
        </authorList>
    </citation>
    <scope>NUCLEOTIDE SEQUENCE [LARGE SCALE GENOMIC DNA]</scope>
    <source>
        <strain evidence="1 2">441</strain>
    </source>
</reference>
<dbReference type="Proteomes" id="UP000054018">
    <property type="component" value="Unassembled WGS sequence"/>
</dbReference>
<accession>A0A0C9YAJ5</accession>
<dbReference type="EMBL" id="KN833747">
    <property type="protein sequence ID" value="KIK21780.1"/>
    <property type="molecule type" value="Genomic_DNA"/>
</dbReference>
<name>A0A0C9YAJ5_9AGAM</name>
<proteinExistence type="predicted"/>
<reference evidence="2" key="2">
    <citation type="submission" date="2015-01" db="EMBL/GenBank/DDBJ databases">
        <title>Evolutionary Origins and Diversification of the Mycorrhizal Mutualists.</title>
        <authorList>
            <consortium name="DOE Joint Genome Institute"/>
            <consortium name="Mycorrhizal Genomics Consortium"/>
            <person name="Kohler A."/>
            <person name="Kuo A."/>
            <person name="Nagy L.G."/>
            <person name="Floudas D."/>
            <person name="Copeland A."/>
            <person name="Barry K.W."/>
            <person name="Cichocki N."/>
            <person name="Veneault-Fourrey C."/>
            <person name="LaButti K."/>
            <person name="Lindquist E.A."/>
            <person name="Lipzen A."/>
            <person name="Lundell T."/>
            <person name="Morin E."/>
            <person name="Murat C."/>
            <person name="Riley R."/>
            <person name="Ohm R."/>
            <person name="Sun H."/>
            <person name="Tunlid A."/>
            <person name="Henrissat B."/>
            <person name="Grigoriev I.V."/>
            <person name="Hibbett D.S."/>
            <person name="Martin F."/>
        </authorList>
    </citation>
    <scope>NUCLEOTIDE SEQUENCE [LARGE SCALE GENOMIC DNA]</scope>
    <source>
        <strain evidence="2">441</strain>
    </source>
</reference>
<sequence length="69" mass="7524">MRIETPEPGLKSLCITCVPNDRGFDIFLRHETFRDSLSPVSLKYTGADLCAGAILCPLETGAIWPSLVS</sequence>
<gene>
    <name evidence="1" type="ORF">PISMIDRAFT_681059</name>
</gene>
<dbReference type="AlphaFoldDB" id="A0A0C9YAJ5"/>
<keyword evidence="2" id="KW-1185">Reference proteome</keyword>
<evidence type="ECO:0000313" key="2">
    <source>
        <dbReference type="Proteomes" id="UP000054018"/>
    </source>
</evidence>
<organism evidence="1 2">
    <name type="scientific">Pisolithus microcarpus 441</name>
    <dbReference type="NCBI Taxonomy" id="765257"/>
    <lineage>
        <taxon>Eukaryota</taxon>
        <taxon>Fungi</taxon>
        <taxon>Dikarya</taxon>
        <taxon>Basidiomycota</taxon>
        <taxon>Agaricomycotina</taxon>
        <taxon>Agaricomycetes</taxon>
        <taxon>Agaricomycetidae</taxon>
        <taxon>Boletales</taxon>
        <taxon>Sclerodermatineae</taxon>
        <taxon>Pisolithaceae</taxon>
        <taxon>Pisolithus</taxon>
    </lineage>
</organism>
<protein>
    <submittedName>
        <fullName evidence="1">Uncharacterized protein</fullName>
    </submittedName>
</protein>
<dbReference type="HOGENOM" id="CLU_2776915_0_0_1"/>